<accession>A0ABW6LWA5</accession>
<name>A0ABW6LWA5_9ACTN</name>
<evidence type="ECO:0000259" key="7">
    <source>
        <dbReference type="PROSITE" id="PS50850"/>
    </source>
</evidence>
<dbReference type="PROSITE" id="PS50850">
    <property type="entry name" value="MFS"/>
    <property type="match status" value="1"/>
</dbReference>
<feature type="transmembrane region" description="Helical" evidence="6">
    <location>
        <begin position="339"/>
        <end position="359"/>
    </location>
</feature>
<comment type="caution">
    <text evidence="8">The sequence shown here is derived from an EMBL/GenBank/DDBJ whole genome shotgun (WGS) entry which is preliminary data.</text>
</comment>
<feature type="transmembrane region" description="Helical" evidence="6">
    <location>
        <begin position="212"/>
        <end position="232"/>
    </location>
</feature>
<evidence type="ECO:0000313" key="8">
    <source>
        <dbReference type="EMBL" id="MFE9231319.1"/>
    </source>
</evidence>
<dbReference type="InterPro" id="IPR044770">
    <property type="entry name" value="MFS_spinster-like"/>
</dbReference>
<feature type="transmembrane region" description="Helical" evidence="6">
    <location>
        <begin position="60"/>
        <end position="78"/>
    </location>
</feature>
<comment type="subcellular location">
    <subcellularLocation>
        <location evidence="1">Cell membrane</location>
        <topology evidence="1">Multi-pass membrane protein</topology>
    </subcellularLocation>
</comment>
<dbReference type="RefSeq" id="WP_358292792.1">
    <property type="nucleotide sequence ID" value="NZ_JBEYGJ010000070.1"/>
</dbReference>
<gene>
    <name evidence="8" type="ORF">ACFYM3_43450</name>
</gene>
<feature type="transmembrane region" description="Helical" evidence="6">
    <location>
        <begin position="149"/>
        <end position="169"/>
    </location>
</feature>
<dbReference type="PANTHER" id="PTHR23505">
    <property type="entry name" value="SPINSTER"/>
    <property type="match status" value="1"/>
</dbReference>
<feature type="transmembrane region" description="Helical" evidence="6">
    <location>
        <begin position="244"/>
        <end position="265"/>
    </location>
</feature>
<feature type="transmembrane region" description="Helical" evidence="6">
    <location>
        <begin position="277"/>
        <end position="293"/>
    </location>
</feature>
<dbReference type="EMBL" id="JBIAFP010000056">
    <property type="protein sequence ID" value="MFE9231319.1"/>
    <property type="molecule type" value="Genomic_DNA"/>
</dbReference>
<feature type="transmembrane region" description="Helical" evidence="6">
    <location>
        <begin position="84"/>
        <end position="106"/>
    </location>
</feature>
<keyword evidence="2" id="KW-0813">Transport</keyword>
<evidence type="ECO:0000313" key="9">
    <source>
        <dbReference type="Proteomes" id="UP001601288"/>
    </source>
</evidence>
<dbReference type="InterPro" id="IPR020846">
    <property type="entry name" value="MFS_dom"/>
</dbReference>
<feature type="domain" description="Major facilitator superfamily (MFS) profile" evidence="7">
    <location>
        <begin position="1"/>
        <end position="395"/>
    </location>
</feature>
<keyword evidence="3 6" id="KW-0812">Transmembrane</keyword>
<feature type="transmembrane region" description="Helical" evidence="6">
    <location>
        <begin position="299"/>
        <end position="318"/>
    </location>
</feature>
<evidence type="ECO:0000256" key="2">
    <source>
        <dbReference type="ARBA" id="ARBA00022448"/>
    </source>
</evidence>
<evidence type="ECO:0000256" key="5">
    <source>
        <dbReference type="ARBA" id="ARBA00023136"/>
    </source>
</evidence>
<reference evidence="8 9" key="1">
    <citation type="submission" date="2024-10" db="EMBL/GenBank/DDBJ databases">
        <title>The Natural Products Discovery Center: Release of the First 8490 Sequenced Strains for Exploring Actinobacteria Biosynthetic Diversity.</title>
        <authorList>
            <person name="Kalkreuter E."/>
            <person name="Kautsar S.A."/>
            <person name="Yang D."/>
            <person name="Bader C.D."/>
            <person name="Teijaro C.N."/>
            <person name="Fluegel L."/>
            <person name="Davis C.M."/>
            <person name="Simpson J.R."/>
            <person name="Lauterbach L."/>
            <person name="Steele A.D."/>
            <person name="Gui C."/>
            <person name="Meng S."/>
            <person name="Li G."/>
            <person name="Viehrig K."/>
            <person name="Ye F."/>
            <person name="Su P."/>
            <person name="Kiefer A.F."/>
            <person name="Nichols A."/>
            <person name="Cepeda A.J."/>
            <person name="Yan W."/>
            <person name="Fan B."/>
            <person name="Jiang Y."/>
            <person name="Adhikari A."/>
            <person name="Zheng C.-J."/>
            <person name="Schuster L."/>
            <person name="Cowan T.M."/>
            <person name="Smanski M.J."/>
            <person name="Chevrette M.G."/>
            <person name="De Carvalho L.P.S."/>
            <person name="Shen B."/>
        </authorList>
    </citation>
    <scope>NUCLEOTIDE SEQUENCE [LARGE SCALE GENOMIC DNA]</scope>
    <source>
        <strain evidence="8 9">NPDC007066</strain>
    </source>
</reference>
<evidence type="ECO:0000256" key="4">
    <source>
        <dbReference type="ARBA" id="ARBA00022989"/>
    </source>
</evidence>
<sequence>MSAVDNTEGSATTVLFPSIGTALGLNSGHLGMITALGKVASVPTGPLWVWLAGRTSRRTALVLASTIGGVFGILAGFAQGFGTLLLFTTLMAAALIGGSPIANAVIADCFTDRERGKAVGIMCGVTNSFAAVIGPVVALFTGFSDGWRYGMWTIGGVAVLAGLVVLVAFKDPGVGASEGQPTGTDGTAAEKQPVTVASVLALFRIPTYTVMMLSRLLSGHLLITVFGIQFLVTERGFSNATAAVVTLPFGIGYLVGTVGSGYLLAFVDRLWPERGRVSYLQLAQVFFAAAAFSGTQFHYSGIGIYCVFWALMGFGQGVNPSVNRPLVTAVVVPELRGQAFAIWLSVFETMAWALFALAAGQLAETLGIQEVFFWVMVVFMLLNAALLTVLHTTHPKDARRVRTVLEERRASGQPVA</sequence>
<organism evidence="8 9">
    <name type="scientific">Streptomyces massasporeus</name>
    <dbReference type="NCBI Taxonomy" id="67324"/>
    <lineage>
        <taxon>Bacteria</taxon>
        <taxon>Bacillati</taxon>
        <taxon>Actinomycetota</taxon>
        <taxon>Actinomycetes</taxon>
        <taxon>Kitasatosporales</taxon>
        <taxon>Streptomycetaceae</taxon>
        <taxon>Streptomyces</taxon>
    </lineage>
</organism>
<evidence type="ECO:0000256" key="3">
    <source>
        <dbReference type="ARBA" id="ARBA00022692"/>
    </source>
</evidence>
<dbReference type="SUPFAM" id="SSF103473">
    <property type="entry name" value="MFS general substrate transporter"/>
    <property type="match status" value="1"/>
</dbReference>
<dbReference type="InterPro" id="IPR011701">
    <property type="entry name" value="MFS"/>
</dbReference>
<dbReference type="Gene3D" id="1.20.1250.20">
    <property type="entry name" value="MFS general substrate transporter like domains"/>
    <property type="match status" value="1"/>
</dbReference>
<dbReference type="Proteomes" id="UP001601288">
    <property type="component" value="Unassembled WGS sequence"/>
</dbReference>
<dbReference type="PANTHER" id="PTHR23505:SF52">
    <property type="entry name" value="MAJOR FACILITATOR SUPERFAMILY PROTEIN"/>
    <property type="match status" value="1"/>
</dbReference>
<evidence type="ECO:0000256" key="6">
    <source>
        <dbReference type="SAM" id="Phobius"/>
    </source>
</evidence>
<proteinExistence type="predicted"/>
<keyword evidence="5 6" id="KW-0472">Membrane</keyword>
<keyword evidence="9" id="KW-1185">Reference proteome</keyword>
<feature type="transmembrane region" description="Helical" evidence="6">
    <location>
        <begin position="118"/>
        <end position="143"/>
    </location>
</feature>
<feature type="transmembrane region" description="Helical" evidence="6">
    <location>
        <begin position="371"/>
        <end position="390"/>
    </location>
</feature>
<evidence type="ECO:0000256" key="1">
    <source>
        <dbReference type="ARBA" id="ARBA00004651"/>
    </source>
</evidence>
<dbReference type="InterPro" id="IPR036259">
    <property type="entry name" value="MFS_trans_sf"/>
</dbReference>
<dbReference type="Pfam" id="PF07690">
    <property type="entry name" value="MFS_1"/>
    <property type="match status" value="1"/>
</dbReference>
<keyword evidence="4 6" id="KW-1133">Transmembrane helix</keyword>
<protein>
    <submittedName>
        <fullName evidence="8">MFS transporter</fullName>
    </submittedName>
</protein>